<reference evidence="2" key="1">
    <citation type="journal article" date="2018" name="Nat. Microbiol.">
        <title>Leveraging single-cell genomics to expand the fungal tree of life.</title>
        <authorList>
            <person name="Ahrendt S.R."/>
            <person name="Quandt C.A."/>
            <person name="Ciobanu D."/>
            <person name="Clum A."/>
            <person name="Salamov A."/>
            <person name="Andreopoulos B."/>
            <person name="Cheng J.F."/>
            <person name="Woyke T."/>
            <person name="Pelin A."/>
            <person name="Henrissat B."/>
            <person name="Reynolds N.K."/>
            <person name="Benny G.L."/>
            <person name="Smith M.E."/>
            <person name="James T.Y."/>
            <person name="Grigoriev I.V."/>
        </authorList>
    </citation>
    <scope>NUCLEOTIDE SEQUENCE [LARGE SCALE GENOMIC DNA]</scope>
    <source>
        <strain evidence="2">Baker2002</strain>
    </source>
</reference>
<dbReference type="EMBL" id="ML004442">
    <property type="protein sequence ID" value="RKP31396.1"/>
    <property type="molecule type" value="Genomic_DNA"/>
</dbReference>
<organism evidence="1 2">
    <name type="scientific">Metschnikowia bicuspidata</name>
    <dbReference type="NCBI Taxonomy" id="27322"/>
    <lineage>
        <taxon>Eukaryota</taxon>
        <taxon>Fungi</taxon>
        <taxon>Dikarya</taxon>
        <taxon>Ascomycota</taxon>
        <taxon>Saccharomycotina</taxon>
        <taxon>Pichiomycetes</taxon>
        <taxon>Metschnikowiaceae</taxon>
        <taxon>Metschnikowia</taxon>
    </lineage>
</organism>
<accession>A0A4P9ZEH8</accession>
<dbReference type="AlphaFoldDB" id="A0A4P9ZEH8"/>
<evidence type="ECO:0000313" key="1">
    <source>
        <dbReference type="EMBL" id="RKP31396.1"/>
    </source>
</evidence>
<name>A0A4P9ZEH8_9ASCO</name>
<proteinExistence type="predicted"/>
<dbReference type="Proteomes" id="UP000268321">
    <property type="component" value="Unassembled WGS sequence"/>
</dbReference>
<protein>
    <submittedName>
        <fullName evidence="1">Uncharacterized protein</fullName>
    </submittedName>
</protein>
<keyword evidence="2" id="KW-1185">Reference proteome</keyword>
<evidence type="ECO:0000313" key="2">
    <source>
        <dbReference type="Proteomes" id="UP000268321"/>
    </source>
</evidence>
<sequence>MSIYRCLESGNVIVHSEFVSPSIPELINDEPGWFEFHIGDVKRRPHALKPISSCLSTVDGSGGIKAVSGLDAVYFSSALTLKFPLLRFYFLQYGITPGFGFRGRITKLTEYGCVTAPGQNVQIVQSYEEFELIGWLLRRLTFDSSGEVAYDPWKPLPQTVFSEQNETVMCVTDPKLLKCRL</sequence>
<gene>
    <name evidence="1" type="ORF">METBISCDRAFT_26618</name>
</gene>